<dbReference type="STRING" id="6205.A0A0R3XBA3"/>
<dbReference type="PANTHER" id="PTHR12296:SF30">
    <property type="entry name" value="DENN DOMAIN-CONTAINING PROTEIN CRAG"/>
    <property type="match status" value="1"/>
</dbReference>
<feature type="transmembrane region" description="Helical" evidence="2">
    <location>
        <begin position="201"/>
        <end position="225"/>
    </location>
</feature>
<keyword evidence="2" id="KW-1133">Transmembrane helix</keyword>
<reference evidence="4 5" key="2">
    <citation type="submission" date="2018-11" db="EMBL/GenBank/DDBJ databases">
        <authorList>
            <consortium name="Pathogen Informatics"/>
        </authorList>
    </citation>
    <scope>NUCLEOTIDE SEQUENCE [LARGE SCALE GENOMIC DNA]</scope>
</reference>
<dbReference type="WBParaSite" id="TTAC_0001083001-mRNA-1">
    <property type="protein sequence ID" value="TTAC_0001083001-mRNA-1"/>
    <property type="gene ID" value="TTAC_0001083001"/>
</dbReference>
<dbReference type="Gene3D" id="2.100.10.50">
    <property type="match status" value="1"/>
</dbReference>
<gene>
    <name evidence="4" type="ORF">TTAC_LOCUS10813</name>
</gene>
<reference evidence="6" key="1">
    <citation type="submission" date="2017-02" db="UniProtKB">
        <authorList>
            <consortium name="WormBaseParasite"/>
        </authorList>
    </citation>
    <scope>IDENTIFICATION</scope>
</reference>
<dbReference type="Proteomes" id="UP000274429">
    <property type="component" value="Unassembled WGS sequence"/>
</dbReference>
<evidence type="ECO:0000256" key="2">
    <source>
        <dbReference type="SAM" id="Phobius"/>
    </source>
</evidence>
<feature type="domain" description="MABP" evidence="3">
    <location>
        <begin position="56"/>
        <end position="211"/>
    </location>
</feature>
<evidence type="ECO:0000259" key="3">
    <source>
        <dbReference type="PROSITE" id="PS51498"/>
    </source>
</evidence>
<dbReference type="GO" id="GO:0031410">
    <property type="term" value="C:cytoplasmic vesicle"/>
    <property type="evidence" value="ECO:0007669"/>
    <property type="project" value="TreeGrafter"/>
</dbReference>
<dbReference type="PROSITE" id="PS51498">
    <property type="entry name" value="MABP"/>
    <property type="match status" value="1"/>
</dbReference>
<dbReference type="GO" id="GO:0005085">
    <property type="term" value="F:guanyl-nucleotide exchange factor activity"/>
    <property type="evidence" value="ECO:0007669"/>
    <property type="project" value="UniProtKB-KW"/>
</dbReference>
<evidence type="ECO:0000256" key="1">
    <source>
        <dbReference type="ARBA" id="ARBA00022658"/>
    </source>
</evidence>
<dbReference type="InterPro" id="IPR051696">
    <property type="entry name" value="DENN_Domain_GEFs"/>
</dbReference>
<dbReference type="EMBL" id="UYWX01022291">
    <property type="protein sequence ID" value="VDM35793.1"/>
    <property type="molecule type" value="Genomic_DNA"/>
</dbReference>
<dbReference type="OrthoDB" id="75250at2759"/>
<keyword evidence="2" id="KW-0472">Membrane</keyword>
<name>A0A0R3XBA3_HYDTA</name>
<keyword evidence="5" id="KW-1185">Reference proteome</keyword>
<organism evidence="6">
    <name type="scientific">Hydatigena taeniaeformis</name>
    <name type="common">Feline tapeworm</name>
    <name type="synonym">Taenia taeniaeformis</name>
    <dbReference type="NCBI Taxonomy" id="6205"/>
    <lineage>
        <taxon>Eukaryota</taxon>
        <taxon>Metazoa</taxon>
        <taxon>Spiralia</taxon>
        <taxon>Lophotrochozoa</taxon>
        <taxon>Platyhelminthes</taxon>
        <taxon>Cestoda</taxon>
        <taxon>Eucestoda</taxon>
        <taxon>Cyclophyllidea</taxon>
        <taxon>Taeniidae</taxon>
        <taxon>Hydatigera</taxon>
    </lineage>
</organism>
<evidence type="ECO:0000313" key="5">
    <source>
        <dbReference type="Proteomes" id="UP000274429"/>
    </source>
</evidence>
<dbReference type="PANTHER" id="PTHR12296">
    <property type="entry name" value="DENN DOMAIN-CONTAINING PROTEIN 4"/>
    <property type="match status" value="1"/>
</dbReference>
<proteinExistence type="predicted"/>
<evidence type="ECO:0000313" key="6">
    <source>
        <dbReference type="WBParaSite" id="TTAC_0001083001-mRNA-1"/>
    </source>
</evidence>
<sequence>MNDLSSHGGNSDHIAEYFAVCGLSENPTPFDVTEILLNGEEIVLSESKCLDFSRYTTPIIDIQLINVSQKERPPDGYQVINKSISGSTGCFFQNRSGDGLCICYRRGYDIPPIGDIGLVDTEQRLKSNSSNITHTIDHRPAVIMKKRFLPNSNMYLSYSRLQKNYGVDELALTDICVILKKKGECCPLGYKELPQKLYHSLVCYLFPGLSFFLQFFSLLSFIFLLDAPF</sequence>
<dbReference type="AlphaFoldDB" id="A0A0R3XBA3"/>
<keyword evidence="1" id="KW-0344">Guanine-nucleotide releasing factor</keyword>
<accession>A0A0R3XBA3</accession>
<protein>
    <submittedName>
        <fullName evidence="6">MABP domain-containing protein</fullName>
    </submittedName>
</protein>
<evidence type="ECO:0000313" key="4">
    <source>
        <dbReference type="EMBL" id="VDM35793.1"/>
    </source>
</evidence>
<dbReference type="GO" id="GO:0032483">
    <property type="term" value="P:regulation of Rab protein signal transduction"/>
    <property type="evidence" value="ECO:0007669"/>
    <property type="project" value="TreeGrafter"/>
</dbReference>
<dbReference type="InterPro" id="IPR023341">
    <property type="entry name" value="MABP"/>
</dbReference>
<keyword evidence="2" id="KW-0812">Transmembrane</keyword>